<proteinExistence type="predicted"/>
<feature type="signal peptide" evidence="2">
    <location>
        <begin position="1"/>
        <end position="22"/>
    </location>
</feature>
<evidence type="ECO:0000256" key="2">
    <source>
        <dbReference type="SAM" id="SignalP"/>
    </source>
</evidence>
<dbReference type="AlphaFoldDB" id="A0A131YA84"/>
<reference evidence="3" key="1">
    <citation type="journal article" date="2016" name="Ticks Tick Borne Dis.">
        <title>De novo assembly and annotation of the salivary gland transcriptome of Rhipicephalus appendiculatus male and female ticks during blood feeding.</title>
        <authorList>
            <person name="de Castro M.H."/>
            <person name="de Klerk D."/>
            <person name="Pienaar R."/>
            <person name="Latif A.A."/>
            <person name="Rees D.J."/>
            <person name="Mans B.J."/>
        </authorList>
    </citation>
    <scope>NUCLEOTIDE SEQUENCE</scope>
    <source>
        <tissue evidence="3">Salivary glands</tissue>
    </source>
</reference>
<name>A0A131YA84_RHIAP</name>
<protein>
    <submittedName>
        <fullName evidence="3">Uncharacterized protein</fullName>
    </submittedName>
</protein>
<organism evidence="3">
    <name type="scientific">Rhipicephalus appendiculatus</name>
    <name type="common">Brown ear tick</name>
    <dbReference type="NCBI Taxonomy" id="34631"/>
    <lineage>
        <taxon>Eukaryota</taxon>
        <taxon>Metazoa</taxon>
        <taxon>Ecdysozoa</taxon>
        <taxon>Arthropoda</taxon>
        <taxon>Chelicerata</taxon>
        <taxon>Arachnida</taxon>
        <taxon>Acari</taxon>
        <taxon>Parasitiformes</taxon>
        <taxon>Ixodida</taxon>
        <taxon>Ixodoidea</taxon>
        <taxon>Ixodidae</taxon>
        <taxon>Rhipicephalinae</taxon>
        <taxon>Rhipicephalus</taxon>
        <taxon>Rhipicephalus</taxon>
    </lineage>
</organism>
<sequence>MTSISSLNILVVFSAISFLICGVEDIALASKSSYKTPPRPRPPPPRQPQRPPQSSHHNRVLNAQHKGAGRPRLYGTSGSSG</sequence>
<keyword evidence="2" id="KW-0732">Signal</keyword>
<feature type="region of interest" description="Disordered" evidence="1">
    <location>
        <begin position="32"/>
        <end position="81"/>
    </location>
</feature>
<feature type="chain" id="PRO_5007284469" evidence="2">
    <location>
        <begin position="23"/>
        <end position="81"/>
    </location>
</feature>
<accession>A0A131YA84</accession>
<feature type="compositionally biased region" description="Pro residues" evidence="1">
    <location>
        <begin position="37"/>
        <end position="51"/>
    </location>
</feature>
<dbReference type="EMBL" id="GEDV01012750">
    <property type="protein sequence ID" value="JAP75807.1"/>
    <property type="molecule type" value="Transcribed_RNA"/>
</dbReference>
<evidence type="ECO:0000256" key="1">
    <source>
        <dbReference type="SAM" id="MobiDB-lite"/>
    </source>
</evidence>
<evidence type="ECO:0000313" key="3">
    <source>
        <dbReference type="EMBL" id="JAP75807.1"/>
    </source>
</evidence>